<dbReference type="Gene3D" id="3.30.70.2970">
    <property type="entry name" value="Protein of unknown function (DUF541), domain 2"/>
    <property type="match status" value="1"/>
</dbReference>
<evidence type="ECO:0000256" key="1">
    <source>
        <dbReference type="SAM" id="Phobius"/>
    </source>
</evidence>
<dbReference type="InterPro" id="IPR052022">
    <property type="entry name" value="26kDa_periplasmic_antigen"/>
</dbReference>
<keyword evidence="1" id="KW-1133">Transmembrane helix</keyword>
<dbReference type="InterPro" id="IPR007497">
    <property type="entry name" value="SIMPL/DUF541"/>
</dbReference>
<comment type="caution">
    <text evidence="2">The sequence shown here is derived from an EMBL/GenBank/DDBJ whole genome shotgun (WGS) entry which is preliminary data.</text>
</comment>
<organism evidence="2 3">
    <name type="scientific">Candidatus Buchananbacteria bacterium RBG_13_39_9</name>
    <dbReference type="NCBI Taxonomy" id="1797531"/>
    <lineage>
        <taxon>Bacteria</taxon>
        <taxon>Candidatus Buchananiibacteriota</taxon>
    </lineage>
</organism>
<evidence type="ECO:0000313" key="2">
    <source>
        <dbReference type="EMBL" id="OGY42016.1"/>
    </source>
</evidence>
<evidence type="ECO:0008006" key="4">
    <source>
        <dbReference type="Google" id="ProtNLM"/>
    </source>
</evidence>
<dbReference type="EMBL" id="MHIA01000019">
    <property type="protein sequence ID" value="OGY42016.1"/>
    <property type="molecule type" value="Genomic_DNA"/>
</dbReference>
<keyword evidence="1" id="KW-0472">Membrane</keyword>
<sequence length="256" mass="28223">MNSFWPKIKENPIFAVLLAVLLATLIVSLIFLARNLHKQHYYIGKNTDLQRTISINGEGKVTAVPDIALVSLGLSTEKKTVSEAQDENSKTMNSLIEKLKGLDIAKEDIKTTNYNIYPAYDWTDGKQVLRGYTASQDVQVKIRQTDKVEQVLKIAGDLNLNQIGGLSFSIDEPEKYREEARQKALANAKSKAQALSDVMGVKLGKIVSFNESEGYQEPIYSSYAKVEGMGGAAPAPAVEAGSQEVIIYATIMYELE</sequence>
<keyword evidence="1" id="KW-0812">Transmembrane</keyword>
<dbReference type="Pfam" id="PF04402">
    <property type="entry name" value="SIMPL"/>
    <property type="match status" value="1"/>
</dbReference>
<dbReference type="PANTHER" id="PTHR34387:SF1">
    <property type="entry name" value="PERIPLASMIC IMMUNOGENIC PROTEIN"/>
    <property type="match status" value="1"/>
</dbReference>
<accession>A0A1G1XQY4</accession>
<dbReference type="AlphaFoldDB" id="A0A1G1XQY4"/>
<gene>
    <name evidence="2" type="ORF">A2Y67_02950</name>
</gene>
<name>A0A1G1XQY4_9BACT</name>
<protein>
    <recommendedName>
        <fullName evidence="4">SIMPL domain-containing protein</fullName>
    </recommendedName>
</protein>
<dbReference type="GO" id="GO:0006974">
    <property type="term" value="P:DNA damage response"/>
    <property type="evidence" value="ECO:0007669"/>
    <property type="project" value="TreeGrafter"/>
</dbReference>
<feature type="transmembrane region" description="Helical" evidence="1">
    <location>
        <begin position="12"/>
        <end position="33"/>
    </location>
</feature>
<dbReference type="Gene3D" id="3.30.110.170">
    <property type="entry name" value="Protein of unknown function (DUF541), domain 1"/>
    <property type="match status" value="1"/>
</dbReference>
<evidence type="ECO:0000313" key="3">
    <source>
        <dbReference type="Proteomes" id="UP000176260"/>
    </source>
</evidence>
<dbReference type="Proteomes" id="UP000176260">
    <property type="component" value="Unassembled WGS sequence"/>
</dbReference>
<proteinExistence type="predicted"/>
<reference evidence="2 3" key="1">
    <citation type="journal article" date="2016" name="Nat. Commun.">
        <title>Thousands of microbial genomes shed light on interconnected biogeochemical processes in an aquifer system.</title>
        <authorList>
            <person name="Anantharaman K."/>
            <person name="Brown C.T."/>
            <person name="Hug L.A."/>
            <person name="Sharon I."/>
            <person name="Castelle C.J."/>
            <person name="Probst A.J."/>
            <person name="Thomas B.C."/>
            <person name="Singh A."/>
            <person name="Wilkins M.J."/>
            <person name="Karaoz U."/>
            <person name="Brodie E.L."/>
            <person name="Williams K.H."/>
            <person name="Hubbard S.S."/>
            <person name="Banfield J.F."/>
        </authorList>
    </citation>
    <scope>NUCLEOTIDE SEQUENCE [LARGE SCALE GENOMIC DNA]</scope>
</reference>
<dbReference type="PANTHER" id="PTHR34387">
    <property type="entry name" value="SLR1258 PROTEIN"/>
    <property type="match status" value="1"/>
</dbReference>